<keyword evidence="1" id="KW-0812">Transmembrane</keyword>
<accession>A0ABU5CSX3</accession>
<dbReference type="EMBL" id="JAWDIQ010000001">
    <property type="protein sequence ID" value="MDY0408520.1"/>
    <property type="molecule type" value="Genomic_DNA"/>
</dbReference>
<organism evidence="3 4">
    <name type="scientific">Paracerasibacillus soli</name>
    <dbReference type="NCBI Taxonomy" id="480284"/>
    <lineage>
        <taxon>Bacteria</taxon>
        <taxon>Bacillati</taxon>
        <taxon>Bacillota</taxon>
        <taxon>Bacilli</taxon>
        <taxon>Bacillales</taxon>
        <taxon>Bacillaceae</taxon>
        <taxon>Paracerasibacillus</taxon>
    </lineage>
</organism>
<evidence type="ECO:0000259" key="2">
    <source>
        <dbReference type="Pfam" id="PF07811"/>
    </source>
</evidence>
<dbReference type="InterPro" id="IPR012495">
    <property type="entry name" value="TadE-like_dom"/>
</dbReference>
<gene>
    <name evidence="3" type="ORF">RWD45_08060</name>
</gene>
<dbReference type="RefSeq" id="WP_320379248.1">
    <property type="nucleotide sequence ID" value="NZ_JAWDIQ010000001.1"/>
</dbReference>
<keyword evidence="4" id="KW-1185">Reference proteome</keyword>
<evidence type="ECO:0000313" key="4">
    <source>
        <dbReference type="Proteomes" id="UP001275315"/>
    </source>
</evidence>
<comment type="caution">
    <text evidence="3">The sequence shown here is derived from an EMBL/GenBank/DDBJ whole genome shotgun (WGS) entry which is preliminary data.</text>
</comment>
<reference evidence="3 4" key="1">
    <citation type="submission" date="2023-10" db="EMBL/GenBank/DDBJ databases">
        <title>Virgibacillus soli CC-YMP-6 genome.</title>
        <authorList>
            <person name="Miliotis G."/>
            <person name="Sengupta P."/>
            <person name="Hameed A."/>
            <person name="Chuvochina M."/>
            <person name="Mcdonagh F."/>
            <person name="Simpson A.C."/>
            <person name="Singh N.K."/>
            <person name="Rekha P.D."/>
            <person name="Raman K."/>
            <person name="Hugenholtz P."/>
            <person name="Venkateswaran K."/>
        </authorList>
    </citation>
    <scope>NUCLEOTIDE SEQUENCE [LARGE SCALE GENOMIC DNA]</scope>
    <source>
        <strain evidence="3 4">CC-YMP-6</strain>
    </source>
</reference>
<name>A0ABU5CSX3_9BACI</name>
<dbReference type="Proteomes" id="UP001275315">
    <property type="component" value="Unassembled WGS sequence"/>
</dbReference>
<keyword evidence="1" id="KW-0472">Membrane</keyword>
<feature type="domain" description="TadE-like" evidence="2">
    <location>
        <begin position="10"/>
        <end position="51"/>
    </location>
</feature>
<proteinExistence type="predicted"/>
<protein>
    <submittedName>
        <fullName evidence="3">Pilus assembly protein</fullName>
    </submittedName>
</protein>
<dbReference type="Pfam" id="PF07811">
    <property type="entry name" value="TadE"/>
    <property type="match status" value="1"/>
</dbReference>
<sequence>MISLLRRENGSITIEAALLIPIILTFILFLTSLVKISIAEMALQDAVSDTAQTVAHYTFLSLVAEKKIQETTDGFIDDLKDKAGDSLGNHDIANNLLEKLAQMGKDLVPTSGQVIDKYGAKPLYEKAVKDKYREIVKGGDFFNPDGIKIFKHEYPNTRNDAKAIVGAEVELKIVVPFFEKKVKVKKLATERAWAGK</sequence>
<feature type="transmembrane region" description="Helical" evidence="1">
    <location>
        <begin position="12"/>
        <end position="34"/>
    </location>
</feature>
<evidence type="ECO:0000313" key="3">
    <source>
        <dbReference type="EMBL" id="MDY0408520.1"/>
    </source>
</evidence>
<evidence type="ECO:0000256" key="1">
    <source>
        <dbReference type="SAM" id="Phobius"/>
    </source>
</evidence>
<keyword evidence="1" id="KW-1133">Transmembrane helix</keyword>